<gene>
    <name evidence="1" type="ORF">QFC21_005322</name>
</gene>
<organism evidence="1 2">
    <name type="scientific">Naganishia friedmannii</name>
    <dbReference type="NCBI Taxonomy" id="89922"/>
    <lineage>
        <taxon>Eukaryota</taxon>
        <taxon>Fungi</taxon>
        <taxon>Dikarya</taxon>
        <taxon>Basidiomycota</taxon>
        <taxon>Agaricomycotina</taxon>
        <taxon>Tremellomycetes</taxon>
        <taxon>Filobasidiales</taxon>
        <taxon>Filobasidiaceae</taxon>
        <taxon>Naganishia</taxon>
    </lineage>
</organism>
<dbReference type="Proteomes" id="UP001227268">
    <property type="component" value="Unassembled WGS sequence"/>
</dbReference>
<sequence>MPCSGDSSQICGQAYRLNVYSLGGSSSTAPTTSAAVSKSSTSATPSPTTAKTTSTPSAAATGAAIALGCYVDSGTARLLPDASSSSSSMTPTLCQSTCRSQGYIYAGASYGRECWCSSGAPPASSKTSDSDCSMACAGDAKSVCGNAYRLNIWRLNGVTTSAPVATSTTQSVSAAPASTTKGTTSSTTAQVPTTSTTNAATATSSAATSTPTVGSTCIVSDSREKKVWAHHIIGNTYPYTQADWKTDIQLAQANGIDGFALNFGLDPWQPARIADAYALFLSPDMDVIECVSTANLGLIQNYITTYASHSAAAKYGGKSLLSTFAGQNCRFGQPDMTSAWKLAMAGLRNSTYFIPAWTDNGDGFGNLPTMDMDGFVNWGGAWPASTTDMTMADDKYAMTLLGTRRLIATVSPLFFTHFPWKNWLFRSDDFMMSQKLEQLLCLRNQIDQIEIISWNDYGEAHYIGPIDGDQPPQSKLYTLGIPHTDILPLVKYYATAWKTGSFPKITSDQVFVMARPHSAMATATSDSISAPTGRDRTQDNFYAQVHLTAPAVVYMKTNSKTTTYNGVAGVNRFEAPLESGSGVEVIVGRSGATTASVTIPNYTFSNSTALYNFSKHFGLDRYYAGAELFNFLVDYYIASSS</sequence>
<proteinExistence type="predicted"/>
<dbReference type="EMBL" id="JASBWT010000020">
    <property type="protein sequence ID" value="KAJ9095960.1"/>
    <property type="molecule type" value="Genomic_DNA"/>
</dbReference>
<evidence type="ECO:0000313" key="2">
    <source>
        <dbReference type="Proteomes" id="UP001227268"/>
    </source>
</evidence>
<reference evidence="1" key="1">
    <citation type="submission" date="2023-04" db="EMBL/GenBank/DDBJ databases">
        <title>Draft Genome sequencing of Naganishia species isolated from polar environments using Oxford Nanopore Technology.</title>
        <authorList>
            <person name="Leo P."/>
            <person name="Venkateswaran K."/>
        </authorList>
    </citation>
    <scope>NUCLEOTIDE SEQUENCE</scope>
    <source>
        <strain evidence="1">MNA-CCFEE 5423</strain>
    </source>
</reference>
<accession>A0ACC2VA21</accession>
<protein>
    <submittedName>
        <fullName evidence="1">Uncharacterized protein</fullName>
    </submittedName>
</protein>
<keyword evidence="2" id="KW-1185">Reference proteome</keyword>
<comment type="caution">
    <text evidence="1">The sequence shown here is derived from an EMBL/GenBank/DDBJ whole genome shotgun (WGS) entry which is preliminary data.</text>
</comment>
<evidence type="ECO:0000313" key="1">
    <source>
        <dbReference type="EMBL" id="KAJ9095960.1"/>
    </source>
</evidence>
<name>A0ACC2VA21_9TREE</name>